<evidence type="ECO:0000256" key="1">
    <source>
        <dbReference type="ARBA" id="ARBA00004429"/>
    </source>
</evidence>
<dbReference type="InterPro" id="IPR027463">
    <property type="entry name" value="AcrB_DN_DC_subdom"/>
</dbReference>
<dbReference type="EMBL" id="VLLB01000009">
    <property type="protein sequence ID" value="TWI62093.1"/>
    <property type="molecule type" value="Genomic_DNA"/>
</dbReference>
<accession>A0A562QZU0</accession>
<dbReference type="SUPFAM" id="SSF82714">
    <property type="entry name" value="Multidrug efflux transporter AcrB TolC docking domain, DN and DC subdomains"/>
    <property type="match status" value="2"/>
</dbReference>
<comment type="caution">
    <text evidence="9">Lacks conserved residue(s) required for the propagation of feature annotation.</text>
</comment>
<dbReference type="NCBIfam" id="NF000282">
    <property type="entry name" value="RND_permease_1"/>
    <property type="match status" value="1"/>
</dbReference>
<feature type="transmembrane region" description="Helical" evidence="9">
    <location>
        <begin position="1027"/>
        <end position="1049"/>
    </location>
</feature>
<feature type="transmembrane region" description="Helical" evidence="9">
    <location>
        <begin position="434"/>
        <end position="458"/>
    </location>
</feature>
<keyword evidence="11" id="KW-1185">Reference proteome</keyword>
<evidence type="ECO:0000256" key="2">
    <source>
        <dbReference type="ARBA" id="ARBA00010942"/>
    </source>
</evidence>
<feature type="transmembrane region" description="Helical" evidence="9">
    <location>
        <begin position="340"/>
        <end position="359"/>
    </location>
</feature>
<comment type="caution">
    <text evidence="10">The sequence shown here is derived from an EMBL/GenBank/DDBJ whole genome shotgun (WGS) entry which is preliminary data.</text>
</comment>
<dbReference type="GO" id="GO:0015562">
    <property type="term" value="F:efflux transmembrane transporter activity"/>
    <property type="evidence" value="ECO:0007669"/>
    <property type="project" value="InterPro"/>
</dbReference>
<feature type="transmembrane region" description="Helical" evidence="9">
    <location>
        <begin position="366"/>
        <end position="386"/>
    </location>
</feature>
<name>A0A562QZU0_9BURK</name>
<evidence type="ECO:0000256" key="8">
    <source>
        <dbReference type="ARBA" id="ARBA00023136"/>
    </source>
</evidence>
<dbReference type="Proteomes" id="UP000318431">
    <property type="component" value="Unassembled WGS sequence"/>
</dbReference>
<comment type="similarity">
    <text evidence="2 9">Belongs to the resistance-nodulation-cell division (RND) (TC 2.A.6) family.</text>
</comment>
<keyword evidence="7 9" id="KW-1133">Transmembrane helix</keyword>
<comment type="subcellular location">
    <subcellularLocation>
        <location evidence="1 9">Cell inner membrane</location>
        <topology evidence="1 9">Multi-pass membrane protein</topology>
    </subcellularLocation>
</comment>
<dbReference type="InterPro" id="IPR004764">
    <property type="entry name" value="MdtF-like"/>
</dbReference>
<feature type="transmembrane region" description="Helical" evidence="9">
    <location>
        <begin position="890"/>
        <end position="909"/>
    </location>
</feature>
<dbReference type="OrthoDB" id="9176627at2"/>
<dbReference type="AlphaFoldDB" id="A0A562QZU0"/>
<reference evidence="10 11" key="1">
    <citation type="journal article" date="2015" name="Stand. Genomic Sci.">
        <title>Genomic Encyclopedia of Bacterial and Archaeal Type Strains, Phase III: the genomes of soil and plant-associated and newly described type strains.</title>
        <authorList>
            <person name="Whitman W.B."/>
            <person name="Woyke T."/>
            <person name="Klenk H.P."/>
            <person name="Zhou Y."/>
            <person name="Lilburn T.G."/>
            <person name="Beck B.J."/>
            <person name="De Vos P."/>
            <person name="Vandamme P."/>
            <person name="Eisen J.A."/>
            <person name="Garrity G."/>
            <person name="Hugenholtz P."/>
            <person name="Kyrpides N.C."/>
        </authorList>
    </citation>
    <scope>NUCLEOTIDE SEQUENCE [LARGE SCALE GENOMIC DNA]</scope>
    <source>
        <strain evidence="10 11">CGMCC 1.10822</strain>
    </source>
</reference>
<dbReference type="RefSeq" id="WP_145651640.1">
    <property type="nucleotide sequence ID" value="NZ_VLLB01000009.1"/>
</dbReference>
<organism evidence="10 11">
    <name type="scientific">Pseudoduganella lurida</name>
    <dbReference type="NCBI Taxonomy" id="1036180"/>
    <lineage>
        <taxon>Bacteria</taxon>
        <taxon>Pseudomonadati</taxon>
        <taxon>Pseudomonadota</taxon>
        <taxon>Betaproteobacteria</taxon>
        <taxon>Burkholderiales</taxon>
        <taxon>Oxalobacteraceae</taxon>
        <taxon>Telluria group</taxon>
        <taxon>Pseudoduganella</taxon>
    </lineage>
</organism>
<feature type="transmembrane region" description="Helical" evidence="9">
    <location>
        <begin position="392"/>
        <end position="413"/>
    </location>
</feature>
<dbReference type="Gene3D" id="1.20.1640.10">
    <property type="entry name" value="Multidrug efflux transporter AcrB transmembrane domain"/>
    <property type="match status" value="2"/>
</dbReference>
<evidence type="ECO:0000256" key="9">
    <source>
        <dbReference type="RuleBase" id="RU364070"/>
    </source>
</evidence>
<dbReference type="PANTHER" id="PTHR32063:SF10">
    <property type="entry name" value="EFFLUX PUMP MEMBRANE TRANSPORTER"/>
    <property type="match status" value="1"/>
</dbReference>
<keyword evidence="6 9" id="KW-0812">Transmembrane</keyword>
<dbReference type="PANTHER" id="PTHR32063">
    <property type="match status" value="1"/>
</dbReference>
<evidence type="ECO:0000256" key="5">
    <source>
        <dbReference type="ARBA" id="ARBA00022519"/>
    </source>
</evidence>
<feature type="transmembrane region" description="Helical" evidence="9">
    <location>
        <begin position="470"/>
        <end position="497"/>
    </location>
</feature>
<dbReference type="NCBIfam" id="TIGR00915">
    <property type="entry name" value="2A0602"/>
    <property type="match status" value="1"/>
</dbReference>
<feature type="transmembrane region" description="Helical" evidence="9">
    <location>
        <begin position="942"/>
        <end position="965"/>
    </location>
</feature>
<dbReference type="SUPFAM" id="SSF82866">
    <property type="entry name" value="Multidrug efflux transporter AcrB transmembrane domain"/>
    <property type="match status" value="2"/>
</dbReference>
<evidence type="ECO:0000256" key="4">
    <source>
        <dbReference type="ARBA" id="ARBA00022475"/>
    </source>
</evidence>
<evidence type="ECO:0000256" key="3">
    <source>
        <dbReference type="ARBA" id="ARBA00022448"/>
    </source>
</evidence>
<keyword evidence="5 9" id="KW-0997">Cell inner membrane</keyword>
<dbReference type="PRINTS" id="PR00702">
    <property type="entry name" value="ACRIFLAVINRP"/>
</dbReference>
<dbReference type="Gene3D" id="3.30.70.1320">
    <property type="entry name" value="Multidrug efflux transporter AcrB pore domain like"/>
    <property type="match status" value="1"/>
</dbReference>
<dbReference type="Gene3D" id="3.30.2090.10">
    <property type="entry name" value="Multidrug efflux transporter AcrB TolC docking domain, DN and DC subdomains"/>
    <property type="match status" value="2"/>
</dbReference>
<dbReference type="InterPro" id="IPR001036">
    <property type="entry name" value="Acrflvin-R"/>
</dbReference>
<evidence type="ECO:0000313" key="11">
    <source>
        <dbReference type="Proteomes" id="UP000318431"/>
    </source>
</evidence>
<dbReference type="Gene3D" id="3.30.70.1430">
    <property type="entry name" value="Multidrug efflux transporter AcrB pore domain"/>
    <property type="match status" value="2"/>
</dbReference>
<proteinExistence type="inferred from homology"/>
<dbReference type="SUPFAM" id="SSF82693">
    <property type="entry name" value="Multidrug efflux transporter AcrB pore domain, PN1, PN2, PC1 and PC2 subdomains"/>
    <property type="match status" value="3"/>
</dbReference>
<dbReference type="FunFam" id="1.20.1640.10:FF:000001">
    <property type="entry name" value="Efflux pump membrane transporter"/>
    <property type="match status" value="1"/>
</dbReference>
<keyword evidence="3 9" id="KW-0813">Transport</keyword>
<evidence type="ECO:0000313" key="10">
    <source>
        <dbReference type="EMBL" id="TWI62093.1"/>
    </source>
</evidence>
<dbReference type="GO" id="GO:0005886">
    <property type="term" value="C:plasma membrane"/>
    <property type="evidence" value="ECO:0007669"/>
    <property type="project" value="UniProtKB-SubCell"/>
</dbReference>
<gene>
    <name evidence="10" type="ORF">IP91_04202</name>
</gene>
<evidence type="ECO:0000256" key="6">
    <source>
        <dbReference type="ARBA" id="ARBA00022692"/>
    </source>
</evidence>
<sequence>MPRFFIDRPVFAWVIALFILLGGVLAITVLPVAQYPTIAPPSIVVTATYPGATAQVLDDAVTSVIEQEMNGAEGLQYVESESNATGGVTITVTFIPGTNPDIAAVDVQNRIKRVESRLPQAVTQQGVQVNKARSNILMFVGLYSTDGRMDPTAIGDYMARNVVNEIKRIPGVGQAQLFGTERALRVWVDPNRLTGYRLNMSDVTAAIRAQNAQVTSGTIGDLPSPSSQTYQAPVVVTGQLTSLAEFARIVLRANPDGSAVRLADVARLELGGANYNISARLSGKPFVAIAVQQSLTGNALATANLVRDRMDELQKYFPPGLAYTVPYDTSRFVRISIEEVVKTLLEAVLLVFLVMYLFLQNLRYTIIPTIVVPVALMGTFAAMQVFGYSINVLTMFGMVLAIGILVDDAIVVVENVERIMSEEGLSPRDATRKAMSQITGAIIGITLVLIAVFVPMAFFGGAVGAIYRQFSLSMVAAMAFSALMALTLTPALCATILKPVQAGHHVEKRGFFGWRFFSWFNRKFAATATSYQGVVARILLRTGRFMLVFAVLLALVAWLYIRLPSSFLPNEDQGYIVTNVQLPPGAARARADAVLARVEAYFREQPEVARTISVAGFSFSGNGQNAGLVFVPLKDWGERGRGQAADDLAGRALGALSGIPDAIVFPLSPPPIRELGNATGITARLQDRSSLGHAALVSARNQLLGLAGQSKVLRGLRPEGLEDAPQLQVEIDRAKAQALGVTFADINATLSAGLGSSYVNDFNSSNRQQRVIVQAEQARRMQPEDILRLNVRSTDTGNGTGVSAGAGAGTGTNDMVPFSAFATTSWINGPVQLVRYNGYPAIRLTGDAAPGYSTGEAMAELERLAGQLPPGFGIDWTGQSLEERTSGAQAPMLFALSLLAAFLVLAALYESSSIPISVLLVVPLGVLGALLGAHLRDLPNDVYFKVGLIAIIGLSAKNAILIIEFAKDLQAQGKTAIEATLEAVHLRFRPIIMTSLAFILGVLPLVVASGAGSASQRAIGTGVMGGMITATVLAVFLVPVFFVVVRRLFHGSERQRRLAAHQLDQPEAGS</sequence>
<protein>
    <recommendedName>
        <fullName evidence="9">Efflux pump membrane transporter</fullName>
    </recommendedName>
</protein>
<feature type="transmembrane region" description="Helical" evidence="9">
    <location>
        <begin position="545"/>
        <end position="561"/>
    </location>
</feature>
<dbReference type="Gene3D" id="3.30.70.1440">
    <property type="entry name" value="Multidrug efflux transporter AcrB pore domain"/>
    <property type="match status" value="1"/>
</dbReference>
<feature type="transmembrane region" description="Helical" evidence="9">
    <location>
        <begin position="916"/>
        <end position="936"/>
    </location>
</feature>
<keyword evidence="4" id="KW-1003">Cell membrane</keyword>
<keyword evidence="8 9" id="KW-0472">Membrane</keyword>
<feature type="transmembrane region" description="Helical" evidence="9">
    <location>
        <begin position="986"/>
        <end position="1007"/>
    </location>
</feature>
<dbReference type="GO" id="GO:0009636">
    <property type="term" value="P:response to toxic substance"/>
    <property type="evidence" value="ECO:0007669"/>
    <property type="project" value="UniProtKB-ARBA"/>
</dbReference>
<dbReference type="Pfam" id="PF00873">
    <property type="entry name" value="ACR_tran"/>
    <property type="match status" value="1"/>
</dbReference>
<dbReference type="FunFam" id="3.30.70.1430:FF:000001">
    <property type="entry name" value="Efflux pump membrane transporter"/>
    <property type="match status" value="1"/>
</dbReference>
<evidence type="ECO:0000256" key="7">
    <source>
        <dbReference type="ARBA" id="ARBA00022989"/>
    </source>
</evidence>
<dbReference type="GO" id="GO:0042910">
    <property type="term" value="F:xenobiotic transmembrane transporter activity"/>
    <property type="evidence" value="ECO:0007669"/>
    <property type="project" value="TreeGrafter"/>
</dbReference>